<name>A0A9W8YQE9_9PEZI</name>
<dbReference type="SUPFAM" id="SSF51735">
    <property type="entry name" value="NAD(P)-binding Rossmann-fold domains"/>
    <property type="match status" value="1"/>
</dbReference>
<protein>
    <submittedName>
        <fullName evidence="1">Uncharacterized protein</fullName>
    </submittedName>
</protein>
<evidence type="ECO:0000313" key="2">
    <source>
        <dbReference type="Proteomes" id="UP001140453"/>
    </source>
</evidence>
<evidence type="ECO:0000313" key="1">
    <source>
        <dbReference type="EMBL" id="KAJ4390162.1"/>
    </source>
</evidence>
<dbReference type="OrthoDB" id="5232103at2759"/>
<proteinExistence type="predicted"/>
<keyword evidence="2" id="KW-1185">Reference proteome</keyword>
<dbReference type="Proteomes" id="UP001140453">
    <property type="component" value="Unassembled WGS sequence"/>
</dbReference>
<sequence>MNTGKQTVKRPLSQRWWQSFLNKKPEWYGPGVWQPRTLDFGEMEQLKKVMMADLKVVVIGGSHKYHSPEDLATFFDPSTENNYNAYIDIGHVAEFFMGGSQGGAQVFHFPAIDAWEMSIEAQSLAHLTGNAIDVPQDELDRRVANLFQDNTVRYADAIVINHDVAVPVPGGGTFENYTKYLAGLAQRAIAGMNAICRAWKREPQANQKSRRIIVLRNSLFWLSLMYSDPSVNGLETVAREQQSTQELHNELKDVGIDLIIRMEEIRPHDSAFVEIQWRSSLNNFFHLGHKKLVKRQIGIDLAMTIAYGNTGPEADERDELYDRVLEWFLPTCLLQHDSPIDIRCLRRYDFLKQCIDLGIGWRSSWLDENKEKPESGESSGSADEESLPLSGRCALVLDSGRDDGITAACCEGLSNMGATVALTFVGDTYDDGATRANRLVETLSQAGGKVVAVGGIPYRMKTRSEQPAGVRFVEELIDQVLRDLGHKQFDIVVNNVGWAYSLGATQRSSEKRRFMDRDSRRNLLALNYVVMYLVRNNLLSGGARVINIAGISCNPATQLTGNPHWKCLAFFMQQ</sequence>
<dbReference type="AlphaFoldDB" id="A0A9W8YQE9"/>
<gene>
    <name evidence="1" type="ORF">N0V93_007636</name>
</gene>
<comment type="caution">
    <text evidence="1">The sequence shown here is derived from an EMBL/GenBank/DDBJ whole genome shotgun (WGS) entry which is preliminary data.</text>
</comment>
<dbReference type="Gene3D" id="3.40.50.720">
    <property type="entry name" value="NAD(P)-binding Rossmann-like Domain"/>
    <property type="match status" value="1"/>
</dbReference>
<dbReference type="EMBL" id="JAPEVB010000004">
    <property type="protein sequence ID" value="KAJ4390162.1"/>
    <property type="molecule type" value="Genomic_DNA"/>
</dbReference>
<organism evidence="1 2">
    <name type="scientific">Gnomoniopsis smithogilvyi</name>
    <dbReference type="NCBI Taxonomy" id="1191159"/>
    <lineage>
        <taxon>Eukaryota</taxon>
        <taxon>Fungi</taxon>
        <taxon>Dikarya</taxon>
        <taxon>Ascomycota</taxon>
        <taxon>Pezizomycotina</taxon>
        <taxon>Sordariomycetes</taxon>
        <taxon>Sordariomycetidae</taxon>
        <taxon>Diaporthales</taxon>
        <taxon>Gnomoniaceae</taxon>
        <taxon>Gnomoniopsis</taxon>
    </lineage>
</organism>
<reference evidence="1" key="1">
    <citation type="submission" date="2022-10" db="EMBL/GenBank/DDBJ databases">
        <title>Tapping the CABI collections for fungal endophytes: first genome assemblies for Collariella, Neodidymelliopsis, Ascochyta clinopodiicola, Didymella pomorum, Didymosphaeria variabile, Neocosmospora piperis and Neocucurbitaria cava.</title>
        <authorList>
            <person name="Hill R."/>
        </authorList>
    </citation>
    <scope>NUCLEOTIDE SEQUENCE</scope>
    <source>
        <strain evidence="1">IMI 355082</strain>
    </source>
</reference>
<accession>A0A9W8YQE9</accession>
<dbReference type="InterPro" id="IPR036291">
    <property type="entry name" value="NAD(P)-bd_dom_sf"/>
</dbReference>